<evidence type="ECO:0000313" key="2">
    <source>
        <dbReference type="Proteomes" id="UP000321258"/>
    </source>
</evidence>
<dbReference type="NCBIfam" id="TIGR01509">
    <property type="entry name" value="HAD-SF-IA-v3"/>
    <property type="match status" value="1"/>
</dbReference>
<dbReference type="SFLD" id="SFLDS00003">
    <property type="entry name" value="Haloacid_Dehalogenase"/>
    <property type="match status" value="1"/>
</dbReference>
<dbReference type="Proteomes" id="UP000321258">
    <property type="component" value="Unassembled WGS sequence"/>
</dbReference>
<name>A0A512IKT7_9HYPH</name>
<dbReference type="PANTHER" id="PTHR43481:SF4">
    <property type="entry name" value="GLYCEROL-1-PHOSPHATE PHOSPHOHYDROLASE 1-RELATED"/>
    <property type="match status" value="1"/>
</dbReference>
<dbReference type="InterPro" id="IPR051806">
    <property type="entry name" value="HAD-like_SPP"/>
</dbReference>
<dbReference type="PANTHER" id="PTHR43481">
    <property type="entry name" value="FRUCTOSE-1-PHOSPHATE PHOSPHATASE"/>
    <property type="match status" value="1"/>
</dbReference>
<dbReference type="GO" id="GO:0050308">
    <property type="term" value="F:sugar-phosphatase activity"/>
    <property type="evidence" value="ECO:0007669"/>
    <property type="project" value="TreeGrafter"/>
</dbReference>
<organism evidence="1 2">
    <name type="scientific">Methylobacterium haplocladii</name>
    <dbReference type="NCBI Taxonomy" id="1176176"/>
    <lineage>
        <taxon>Bacteria</taxon>
        <taxon>Pseudomonadati</taxon>
        <taxon>Pseudomonadota</taxon>
        <taxon>Alphaproteobacteria</taxon>
        <taxon>Hyphomicrobiales</taxon>
        <taxon>Methylobacteriaceae</taxon>
        <taxon>Methylobacterium</taxon>
    </lineage>
</organism>
<dbReference type="InterPro" id="IPR006439">
    <property type="entry name" value="HAD-SF_hydro_IA"/>
</dbReference>
<dbReference type="SFLD" id="SFLDG01129">
    <property type="entry name" value="C1.5:_HAD__Beta-PGM__Phosphata"/>
    <property type="match status" value="1"/>
</dbReference>
<accession>A0A512IKT7</accession>
<dbReference type="InterPro" id="IPR023214">
    <property type="entry name" value="HAD_sf"/>
</dbReference>
<dbReference type="Gene3D" id="3.40.50.1000">
    <property type="entry name" value="HAD superfamily/HAD-like"/>
    <property type="match status" value="1"/>
</dbReference>
<sequence length="223" mass="23307">MTEGLLFPGRSFAAFLFDMDGTVLTSIASAERVWSRWAARHGLDVAAFLPTIHGVRTVETIARLGLPGVDPQAEADAIMQAEMVDVADVDPIAGAARFLASLPPECWAIVTSAPRKLAECRLAAAGLPLPPLMIAAEDVAHGKPAPDCFRLAADTLGVSADACLVFEDAPAGIAAAEAADAAVVVITATHTKVVESRHPARANYENLAVLFEPDGRLTLMSVA</sequence>
<protein>
    <submittedName>
        <fullName evidence="1">Glycerol-3-phosphatase</fullName>
    </submittedName>
</protein>
<dbReference type="PROSITE" id="PS01228">
    <property type="entry name" value="COF_1"/>
    <property type="match status" value="1"/>
</dbReference>
<dbReference type="InterPro" id="IPR023198">
    <property type="entry name" value="PGP-like_dom2"/>
</dbReference>
<dbReference type="AlphaFoldDB" id="A0A512IKT7"/>
<comment type="caution">
    <text evidence="1">The sequence shown here is derived from an EMBL/GenBank/DDBJ whole genome shotgun (WGS) entry which is preliminary data.</text>
</comment>
<keyword evidence="2" id="KW-1185">Reference proteome</keyword>
<proteinExistence type="predicted"/>
<reference evidence="1 2" key="1">
    <citation type="submission" date="2019-07" db="EMBL/GenBank/DDBJ databases">
        <title>Whole genome shotgun sequence of Methylobacterium haplocladii NBRC 107714.</title>
        <authorList>
            <person name="Hosoyama A."/>
            <person name="Uohara A."/>
            <person name="Ohji S."/>
            <person name="Ichikawa N."/>
        </authorList>
    </citation>
    <scope>NUCLEOTIDE SEQUENCE [LARGE SCALE GENOMIC DNA]</scope>
    <source>
        <strain evidence="1 2">NBRC 107714</strain>
    </source>
</reference>
<evidence type="ECO:0000313" key="1">
    <source>
        <dbReference type="EMBL" id="GEO98285.1"/>
    </source>
</evidence>
<dbReference type="Gene3D" id="1.10.150.240">
    <property type="entry name" value="Putative phosphatase, domain 2"/>
    <property type="match status" value="1"/>
</dbReference>
<dbReference type="Pfam" id="PF00702">
    <property type="entry name" value="Hydrolase"/>
    <property type="match status" value="1"/>
</dbReference>
<dbReference type="SUPFAM" id="SSF56784">
    <property type="entry name" value="HAD-like"/>
    <property type="match status" value="1"/>
</dbReference>
<dbReference type="EMBL" id="BJZT01000005">
    <property type="protein sequence ID" value="GEO98285.1"/>
    <property type="molecule type" value="Genomic_DNA"/>
</dbReference>
<dbReference type="InterPro" id="IPR036412">
    <property type="entry name" value="HAD-like_sf"/>
</dbReference>
<gene>
    <name evidence="1" type="ORF">MHA02_06730</name>
</gene>